<accession>A0A5Q0UGC9</accession>
<organism evidence="1 2">
    <name type="scientific">Candidatus Nanohalobium constans</name>
    <dbReference type="NCBI Taxonomy" id="2565781"/>
    <lineage>
        <taxon>Archaea</taxon>
        <taxon>Candidatus Nanohalarchaeota</taxon>
        <taxon>Candidatus Nanohalobia</taxon>
        <taxon>Candidatus Nanohalobiales</taxon>
        <taxon>Candidatus Nanohalobiaceae</taxon>
        <taxon>Candidatus Nanohalobium</taxon>
    </lineage>
</organism>
<protein>
    <submittedName>
        <fullName evidence="1">Uncharacterized protein</fullName>
    </submittedName>
</protein>
<proteinExistence type="predicted"/>
<evidence type="ECO:0000313" key="1">
    <source>
        <dbReference type="EMBL" id="QGA80644.1"/>
    </source>
</evidence>
<name>A0A5Q0UGC9_9ARCH</name>
<dbReference type="RefSeq" id="WP_153550384.1">
    <property type="nucleotide sequence ID" value="NZ_CP040089.1"/>
</dbReference>
<dbReference type="GeneID" id="42365148"/>
<dbReference type="AlphaFoldDB" id="A0A5Q0UGC9"/>
<dbReference type="Proteomes" id="UP000377803">
    <property type="component" value="Chromosome"/>
</dbReference>
<gene>
    <name evidence="1" type="ORF">LC1Nh_0760</name>
</gene>
<reference evidence="2" key="1">
    <citation type="submission" date="2019-05" db="EMBL/GenBank/DDBJ databases">
        <title>Candidatus Nanohalobium constans, a novel model system to study the DPANN nano-sized archaea: genomic and physiological characterization of a nanoarchaeon co-cultured with its chitinotrophic host.</title>
        <authorList>
            <person name="La Cono V."/>
            <person name="Arcadi E."/>
            <person name="Crisafi F."/>
            <person name="Denaro R."/>
            <person name="La Spada G."/>
            <person name="Messina E."/>
            <person name="Smedile F."/>
            <person name="Toshchakov S.V."/>
            <person name="Shevchenko M.A."/>
            <person name="Golyshin P.N."/>
            <person name="Golyshina O.V."/>
            <person name="Ferrer M."/>
            <person name="Rohde M."/>
            <person name="Mushegian A."/>
            <person name="Sorokin D.Y."/>
            <person name="Giuliano L."/>
            <person name="Yakimov M.M."/>
        </authorList>
    </citation>
    <scope>NUCLEOTIDE SEQUENCE [LARGE SCALE GENOMIC DNA]</scope>
    <source>
        <strain evidence="2">LC1Nh</strain>
    </source>
</reference>
<sequence length="76" mass="8453">MNQEENEYDSENYSLETVAETYREAIELVLGDGEPLEETSAETLQETIMGEGLDGNYQVKETTAETMEEAIAQTGL</sequence>
<dbReference type="EMBL" id="CP040089">
    <property type="protein sequence ID" value="QGA80644.1"/>
    <property type="molecule type" value="Genomic_DNA"/>
</dbReference>
<dbReference type="KEGG" id="ncon:LC1Nh_0760"/>
<evidence type="ECO:0000313" key="2">
    <source>
        <dbReference type="Proteomes" id="UP000377803"/>
    </source>
</evidence>
<keyword evidence="2" id="KW-1185">Reference proteome</keyword>